<keyword evidence="1" id="KW-1133">Transmembrane helix</keyword>
<evidence type="ECO:0000256" key="1">
    <source>
        <dbReference type="SAM" id="Phobius"/>
    </source>
</evidence>
<gene>
    <name evidence="2" type="ORF">B4110_1312</name>
</gene>
<name>A0A150MZE9_9BACL</name>
<sequence>MKKTIKQKYKDILLVIFFLVWLFNVFVENERVTVTANVIAIVLISFVSFIKYYAKEN</sequence>
<reference evidence="2 3" key="1">
    <citation type="submission" date="2016-01" db="EMBL/GenBank/DDBJ databases">
        <title>Draft Genome Sequences of Seven Thermophilic Sporeformers Isolated from Foods.</title>
        <authorList>
            <person name="Berendsen E.M."/>
            <person name="Wells-Bennik M.H."/>
            <person name="Krawcyk A.O."/>
            <person name="De Jong A."/>
            <person name="Holsappel S."/>
            <person name="Eijlander R.T."/>
            <person name="Kuipers O.P."/>
        </authorList>
    </citation>
    <scope>NUCLEOTIDE SEQUENCE [LARGE SCALE GENOMIC DNA]</scope>
    <source>
        <strain evidence="2 3">B4110</strain>
    </source>
</reference>
<feature type="transmembrane region" description="Helical" evidence="1">
    <location>
        <begin position="33"/>
        <end position="54"/>
    </location>
</feature>
<comment type="caution">
    <text evidence="2">The sequence shown here is derived from an EMBL/GenBank/DDBJ whole genome shotgun (WGS) entry which is preliminary data.</text>
</comment>
<dbReference type="PATRIC" id="fig|153151.4.peg.3699"/>
<dbReference type="Proteomes" id="UP000075324">
    <property type="component" value="Unassembled WGS sequence"/>
</dbReference>
<accession>A0A150MZE9</accession>
<dbReference type="EMBL" id="LQYW01000062">
    <property type="protein sequence ID" value="KYD29742.1"/>
    <property type="molecule type" value="Genomic_DNA"/>
</dbReference>
<dbReference type="RefSeq" id="WP_015863298.1">
    <property type="nucleotide sequence ID" value="NZ_CP133588.1"/>
</dbReference>
<protein>
    <submittedName>
        <fullName evidence="2">Uncharacterized protein</fullName>
    </submittedName>
</protein>
<proteinExistence type="predicted"/>
<evidence type="ECO:0000313" key="2">
    <source>
        <dbReference type="EMBL" id="KYD29742.1"/>
    </source>
</evidence>
<keyword evidence="1" id="KW-0472">Membrane</keyword>
<feature type="transmembrane region" description="Helical" evidence="1">
    <location>
        <begin position="12"/>
        <end position="27"/>
    </location>
</feature>
<organism evidence="2 3">
    <name type="scientific">Parageobacillus toebii</name>
    <dbReference type="NCBI Taxonomy" id="153151"/>
    <lineage>
        <taxon>Bacteria</taxon>
        <taxon>Bacillati</taxon>
        <taxon>Bacillota</taxon>
        <taxon>Bacilli</taxon>
        <taxon>Bacillales</taxon>
        <taxon>Anoxybacillaceae</taxon>
        <taxon>Parageobacillus</taxon>
    </lineage>
</organism>
<dbReference type="AlphaFoldDB" id="A0A150MZE9"/>
<keyword evidence="1" id="KW-0812">Transmembrane</keyword>
<evidence type="ECO:0000313" key="3">
    <source>
        <dbReference type="Proteomes" id="UP000075324"/>
    </source>
</evidence>